<evidence type="ECO:0000313" key="3">
    <source>
        <dbReference type="Proteomes" id="UP001163046"/>
    </source>
</evidence>
<feature type="transmembrane region" description="Helical" evidence="1">
    <location>
        <begin position="91"/>
        <end position="109"/>
    </location>
</feature>
<protein>
    <submittedName>
        <fullName evidence="2">Uncharacterized protein</fullName>
    </submittedName>
</protein>
<feature type="transmembrane region" description="Helical" evidence="1">
    <location>
        <begin position="17"/>
        <end position="40"/>
    </location>
</feature>
<evidence type="ECO:0000313" key="2">
    <source>
        <dbReference type="EMBL" id="KAJ7327730.1"/>
    </source>
</evidence>
<reference evidence="2" key="1">
    <citation type="submission" date="2023-01" db="EMBL/GenBank/DDBJ databases">
        <title>Genome assembly of the deep-sea coral Lophelia pertusa.</title>
        <authorList>
            <person name="Herrera S."/>
            <person name="Cordes E."/>
        </authorList>
    </citation>
    <scope>NUCLEOTIDE SEQUENCE</scope>
    <source>
        <strain evidence="2">USNM1676648</strain>
        <tissue evidence="2">Polyp</tissue>
    </source>
</reference>
<dbReference type="EMBL" id="MU827800">
    <property type="protein sequence ID" value="KAJ7327730.1"/>
    <property type="molecule type" value="Genomic_DNA"/>
</dbReference>
<gene>
    <name evidence="2" type="ORF">OS493_026608</name>
</gene>
<dbReference type="OrthoDB" id="10067585at2759"/>
<keyword evidence="1" id="KW-0812">Transmembrane</keyword>
<organism evidence="2 3">
    <name type="scientific">Desmophyllum pertusum</name>
    <dbReference type="NCBI Taxonomy" id="174260"/>
    <lineage>
        <taxon>Eukaryota</taxon>
        <taxon>Metazoa</taxon>
        <taxon>Cnidaria</taxon>
        <taxon>Anthozoa</taxon>
        <taxon>Hexacorallia</taxon>
        <taxon>Scleractinia</taxon>
        <taxon>Caryophylliina</taxon>
        <taxon>Caryophylliidae</taxon>
        <taxon>Desmophyllum</taxon>
    </lineage>
</organism>
<dbReference type="AlphaFoldDB" id="A0A9X0CDN1"/>
<dbReference type="Proteomes" id="UP001163046">
    <property type="component" value="Unassembled WGS sequence"/>
</dbReference>
<keyword evidence="1" id="KW-0472">Membrane</keyword>
<keyword evidence="1" id="KW-1133">Transmembrane helix</keyword>
<comment type="caution">
    <text evidence="2">The sequence shown here is derived from an EMBL/GenBank/DDBJ whole genome shotgun (WGS) entry which is preliminary data.</text>
</comment>
<feature type="transmembrane region" description="Helical" evidence="1">
    <location>
        <begin position="61"/>
        <end position="85"/>
    </location>
</feature>
<proteinExistence type="predicted"/>
<name>A0A9X0CDN1_9CNID</name>
<sequence length="118" mass="14003">MAISIQTFLCCFNIYEGSWICGLCSLLLGAARVYLQWFNLEFRHRMTVNTRHHLQIKFNTLQLITVLQISAAAVSIAVSLLMLLGLFKRRRWLLCPWLVWVLIEELFFYKFHHLFCCF</sequence>
<keyword evidence="3" id="KW-1185">Reference proteome</keyword>
<evidence type="ECO:0000256" key="1">
    <source>
        <dbReference type="SAM" id="Phobius"/>
    </source>
</evidence>
<accession>A0A9X0CDN1</accession>